<comment type="caution">
    <text evidence="1">The sequence shown here is derived from an EMBL/GenBank/DDBJ whole genome shotgun (WGS) entry which is preliminary data.</text>
</comment>
<name>A0AAE0YK06_9GAST</name>
<reference evidence="1" key="1">
    <citation type="journal article" date="2023" name="G3 (Bethesda)">
        <title>A reference genome for the long-term kleptoplast-retaining sea slug Elysia crispata morphotype clarki.</title>
        <authorList>
            <person name="Eastman K.E."/>
            <person name="Pendleton A.L."/>
            <person name="Shaikh M.A."/>
            <person name="Suttiyut T."/>
            <person name="Ogas R."/>
            <person name="Tomko P."/>
            <person name="Gavelis G."/>
            <person name="Widhalm J.R."/>
            <person name="Wisecaver J.H."/>
        </authorList>
    </citation>
    <scope>NUCLEOTIDE SEQUENCE</scope>
    <source>
        <strain evidence="1">ECLA1</strain>
    </source>
</reference>
<organism evidence="1 2">
    <name type="scientific">Elysia crispata</name>
    <name type="common">lettuce slug</name>
    <dbReference type="NCBI Taxonomy" id="231223"/>
    <lineage>
        <taxon>Eukaryota</taxon>
        <taxon>Metazoa</taxon>
        <taxon>Spiralia</taxon>
        <taxon>Lophotrochozoa</taxon>
        <taxon>Mollusca</taxon>
        <taxon>Gastropoda</taxon>
        <taxon>Heterobranchia</taxon>
        <taxon>Euthyneura</taxon>
        <taxon>Panpulmonata</taxon>
        <taxon>Sacoglossa</taxon>
        <taxon>Placobranchoidea</taxon>
        <taxon>Plakobranchidae</taxon>
        <taxon>Elysia</taxon>
    </lineage>
</organism>
<accession>A0AAE0YK06</accession>
<dbReference type="EMBL" id="JAWDGP010006054">
    <property type="protein sequence ID" value="KAK3748076.1"/>
    <property type="molecule type" value="Genomic_DNA"/>
</dbReference>
<proteinExistence type="predicted"/>
<dbReference type="Proteomes" id="UP001283361">
    <property type="component" value="Unassembled WGS sequence"/>
</dbReference>
<sequence>MLGGGATANLCRNAENQGGKVAENEELMCRGARHGIVVSNGSSVLESLLVASKLAISPLGQQECYRSVTSEVKNGILSSLPPLAQLKTSWEEEEAPTSIQ</sequence>
<keyword evidence="2" id="KW-1185">Reference proteome</keyword>
<dbReference type="AlphaFoldDB" id="A0AAE0YK06"/>
<evidence type="ECO:0000313" key="1">
    <source>
        <dbReference type="EMBL" id="KAK3748076.1"/>
    </source>
</evidence>
<gene>
    <name evidence="1" type="ORF">RRG08_047467</name>
</gene>
<evidence type="ECO:0000313" key="2">
    <source>
        <dbReference type="Proteomes" id="UP001283361"/>
    </source>
</evidence>
<protein>
    <submittedName>
        <fullName evidence="1">Uncharacterized protein</fullName>
    </submittedName>
</protein>